<evidence type="ECO:0000256" key="4">
    <source>
        <dbReference type="SAM" id="MobiDB-lite"/>
    </source>
</evidence>
<comment type="caution">
    <text evidence="5">The sequence shown here is derived from an EMBL/GenBank/DDBJ whole genome shotgun (WGS) entry which is preliminary data.</text>
</comment>
<evidence type="ECO:0008006" key="7">
    <source>
        <dbReference type="Google" id="ProtNLM"/>
    </source>
</evidence>
<keyword evidence="1" id="KW-0813">Transport</keyword>
<dbReference type="PANTHER" id="PTHR13923">
    <property type="entry name" value="SEC31-RELATED PROTEIN"/>
    <property type="match status" value="1"/>
</dbReference>
<evidence type="ECO:0000256" key="3">
    <source>
        <dbReference type="ARBA" id="ARBA00022737"/>
    </source>
</evidence>
<dbReference type="Proteomes" id="UP000287651">
    <property type="component" value="Unassembled WGS sequence"/>
</dbReference>
<evidence type="ECO:0000313" key="6">
    <source>
        <dbReference type="Proteomes" id="UP000287651"/>
    </source>
</evidence>
<protein>
    <recommendedName>
        <fullName evidence="7">SRA1/Sec31 domain-containing protein</fullName>
    </recommendedName>
</protein>
<reference evidence="5 6" key="1">
    <citation type="journal article" date="2014" name="Agronomy (Basel)">
        <title>A Draft Genome Sequence for Ensete ventricosum, the Drought-Tolerant Tree Against Hunger.</title>
        <authorList>
            <person name="Harrison J."/>
            <person name="Moore K.A."/>
            <person name="Paszkiewicz K."/>
            <person name="Jones T."/>
            <person name="Grant M."/>
            <person name="Ambacheew D."/>
            <person name="Muzemil S."/>
            <person name="Studholme D.J."/>
        </authorList>
    </citation>
    <scope>NUCLEOTIDE SEQUENCE [LARGE SCALE GENOMIC DNA]</scope>
</reference>
<dbReference type="GO" id="GO:0030127">
    <property type="term" value="C:COPII vesicle coat"/>
    <property type="evidence" value="ECO:0007669"/>
    <property type="project" value="TreeGrafter"/>
</dbReference>
<proteinExistence type="predicted"/>
<dbReference type="AlphaFoldDB" id="A0A426XWH8"/>
<dbReference type="EMBL" id="AMZH03016986">
    <property type="protein sequence ID" value="RRT43661.1"/>
    <property type="molecule type" value="Genomic_DNA"/>
</dbReference>
<sequence length="149" mass="15458">MNLVHRYGSGVANSVYQPGPPIPASHGVGASQPAAGTGHRFSQPAGLVSAPRGFMPVPNSNFTQMPAELKPVIATLTRLYDETSAALGGPHANPSRKREIEDNSRRIGSLFGKLNSGDMSPDAAAKLVQLCQALDAGDFAGALHIQVGC</sequence>
<dbReference type="GO" id="GO:0090110">
    <property type="term" value="P:COPII-coated vesicle cargo loading"/>
    <property type="evidence" value="ECO:0007669"/>
    <property type="project" value="TreeGrafter"/>
</dbReference>
<dbReference type="GO" id="GO:0005198">
    <property type="term" value="F:structural molecule activity"/>
    <property type="evidence" value="ECO:0007669"/>
    <property type="project" value="TreeGrafter"/>
</dbReference>
<evidence type="ECO:0000256" key="1">
    <source>
        <dbReference type="ARBA" id="ARBA00022448"/>
    </source>
</evidence>
<keyword evidence="2" id="KW-0853">WD repeat</keyword>
<feature type="region of interest" description="Disordered" evidence="4">
    <location>
        <begin position="22"/>
        <end position="41"/>
    </location>
</feature>
<dbReference type="PANTHER" id="PTHR13923:SF11">
    <property type="entry name" value="SECRETORY 31, ISOFORM D"/>
    <property type="match status" value="1"/>
</dbReference>
<dbReference type="Gene3D" id="1.20.940.10">
    <property type="entry name" value="Functional domain of the splicing factor Prp18"/>
    <property type="match status" value="1"/>
</dbReference>
<evidence type="ECO:0000256" key="2">
    <source>
        <dbReference type="ARBA" id="ARBA00022574"/>
    </source>
</evidence>
<accession>A0A426XWH8</accession>
<dbReference type="GO" id="GO:0007029">
    <property type="term" value="P:endoplasmic reticulum organization"/>
    <property type="evidence" value="ECO:0007669"/>
    <property type="project" value="TreeGrafter"/>
</dbReference>
<name>A0A426XWH8_ENSVE</name>
<organism evidence="5 6">
    <name type="scientific">Ensete ventricosum</name>
    <name type="common">Abyssinian banana</name>
    <name type="synonym">Musa ensete</name>
    <dbReference type="NCBI Taxonomy" id="4639"/>
    <lineage>
        <taxon>Eukaryota</taxon>
        <taxon>Viridiplantae</taxon>
        <taxon>Streptophyta</taxon>
        <taxon>Embryophyta</taxon>
        <taxon>Tracheophyta</taxon>
        <taxon>Spermatophyta</taxon>
        <taxon>Magnoliopsida</taxon>
        <taxon>Liliopsida</taxon>
        <taxon>Zingiberales</taxon>
        <taxon>Musaceae</taxon>
        <taxon>Ensete</taxon>
    </lineage>
</organism>
<gene>
    <name evidence="5" type="ORF">B296_00051920</name>
</gene>
<evidence type="ECO:0000313" key="5">
    <source>
        <dbReference type="EMBL" id="RRT43661.1"/>
    </source>
</evidence>
<keyword evidence="3" id="KW-0677">Repeat</keyword>
<dbReference type="GO" id="GO:0070971">
    <property type="term" value="C:endoplasmic reticulum exit site"/>
    <property type="evidence" value="ECO:0007669"/>
    <property type="project" value="TreeGrafter"/>
</dbReference>
<dbReference type="InterPro" id="IPR040251">
    <property type="entry name" value="SEC31-like"/>
</dbReference>